<gene>
    <name evidence="10" type="ORF">V1477_007863</name>
</gene>
<comment type="caution">
    <text evidence="10">The sequence shown here is derived from an EMBL/GenBank/DDBJ whole genome shotgun (WGS) entry which is preliminary data.</text>
</comment>
<dbReference type="Pfam" id="PF00209">
    <property type="entry name" value="SNF"/>
    <property type="match status" value="1"/>
</dbReference>
<dbReference type="Proteomes" id="UP001607303">
    <property type="component" value="Unassembled WGS sequence"/>
</dbReference>
<proteinExistence type="inferred from homology"/>
<evidence type="ECO:0000256" key="8">
    <source>
        <dbReference type="SAM" id="MobiDB-lite"/>
    </source>
</evidence>
<evidence type="ECO:0000256" key="6">
    <source>
        <dbReference type="ARBA" id="ARBA00022989"/>
    </source>
</evidence>
<feature type="compositionally biased region" description="Acidic residues" evidence="8">
    <location>
        <begin position="250"/>
        <end position="259"/>
    </location>
</feature>
<feature type="region of interest" description="Disordered" evidence="8">
    <location>
        <begin position="338"/>
        <end position="371"/>
    </location>
</feature>
<evidence type="ECO:0000313" key="11">
    <source>
        <dbReference type="Proteomes" id="UP001607303"/>
    </source>
</evidence>
<dbReference type="PANTHER" id="PTHR11616:SF313">
    <property type="entry name" value="TRANSPORTER"/>
    <property type="match status" value="1"/>
</dbReference>
<feature type="compositionally biased region" description="Polar residues" evidence="8">
    <location>
        <begin position="300"/>
        <end position="314"/>
    </location>
</feature>
<name>A0ABD2CG00_VESMC</name>
<dbReference type="PANTHER" id="PTHR11616">
    <property type="entry name" value="SODIUM/CHLORIDE DEPENDENT TRANSPORTER"/>
    <property type="match status" value="1"/>
</dbReference>
<evidence type="ECO:0000256" key="2">
    <source>
        <dbReference type="ARBA" id="ARBA00006459"/>
    </source>
</evidence>
<feature type="transmembrane region" description="Helical" evidence="9">
    <location>
        <begin position="219"/>
        <end position="237"/>
    </location>
</feature>
<feature type="compositionally biased region" description="Polar residues" evidence="8">
    <location>
        <begin position="340"/>
        <end position="350"/>
    </location>
</feature>
<keyword evidence="7 9" id="KW-0472">Membrane</keyword>
<dbReference type="InterPro" id="IPR037272">
    <property type="entry name" value="SNS_sf"/>
</dbReference>
<evidence type="ECO:0000256" key="4">
    <source>
        <dbReference type="ARBA" id="ARBA00022692"/>
    </source>
</evidence>
<comment type="similarity">
    <text evidence="2">Belongs to the sodium:neurotransmitter symporter (SNF) (TC 2.A.22) family.</text>
</comment>
<evidence type="ECO:0000256" key="9">
    <source>
        <dbReference type="SAM" id="Phobius"/>
    </source>
</evidence>
<keyword evidence="11" id="KW-1185">Reference proteome</keyword>
<dbReference type="PROSITE" id="PS50267">
    <property type="entry name" value="NA_NEUROTRAN_SYMP_3"/>
    <property type="match status" value="1"/>
</dbReference>
<evidence type="ECO:0000256" key="5">
    <source>
        <dbReference type="ARBA" id="ARBA00022847"/>
    </source>
</evidence>
<organism evidence="10 11">
    <name type="scientific">Vespula maculifrons</name>
    <name type="common">Eastern yellow jacket</name>
    <name type="synonym">Wasp</name>
    <dbReference type="NCBI Taxonomy" id="7453"/>
    <lineage>
        <taxon>Eukaryota</taxon>
        <taxon>Metazoa</taxon>
        <taxon>Ecdysozoa</taxon>
        <taxon>Arthropoda</taxon>
        <taxon>Hexapoda</taxon>
        <taxon>Insecta</taxon>
        <taxon>Pterygota</taxon>
        <taxon>Neoptera</taxon>
        <taxon>Endopterygota</taxon>
        <taxon>Hymenoptera</taxon>
        <taxon>Apocrita</taxon>
        <taxon>Aculeata</taxon>
        <taxon>Vespoidea</taxon>
        <taxon>Vespidae</taxon>
        <taxon>Vespinae</taxon>
        <taxon>Vespula</taxon>
    </lineage>
</organism>
<dbReference type="EMBL" id="JAYRBN010000053">
    <property type="protein sequence ID" value="KAL2743987.1"/>
    <property type="molecule type" value="Genomic_DNA"/>
</dbReference>
<dbReference type="InterPro" id="IPR000175">
    <property type="entry name" value="Na/ntran_symport"/>
</dbReference>
<reference evidence="10 11" key="1">
    <citation type="journal article" date="2024" name="Ann. Entomol. Soc. Am.">
        <title>Genomic analyses of the southern and eastern yellowjacket wasps (Hymenoptera: Vespidae) reveal evolutionary signatures of social life.</title>
        <authorList>
            <person name="Catto M.A."/>
            <person name="Caine P.B."/>
            <person name="Orr S.E."/>
            <person name="Hunt B.G."/>
            <person name="Goodisman M.A.D."/>
        </authorList>
    </citation>
    <scope>NUCLEOTIDE SEQUENCE [LARGE SCALE GENOMIC DNA]</scope>
    <source>
        <strain evidence="10">232</strain>
        <tissue evidence="10">Head and thorax</tissue>
    </source>
</reference>
<evidence type="ECO:0000256" key="7">
    <source>
        <dbReference type="ARBA" id="ARBA00023136"/>
    </source>
</evidence>
<keyword evidence="5" id="KW-0769">Symport</keyword>
<evidence type="ECO:0000313" key="10">
    <source>
        <dbReference type="EMBL" id="KAL2743987.1"/>
    </source>
</evidence>
<feature type="region of interest" description="Disordered" evidence="8">
    <location>
        <begin position="244"/>
        <end position="277"/>
    </location>
</feature>
<keyword evidence="4 9" id="KW-0812">Transmembrane</keyword>
<feature type="transmembrane region" description="Helical" evidence="9">
    <location>
        <begin position="178"/>
        <end position="199"/>
    </location>
</feature>
<feature type="region of interest" description="Disordered" evidence="8">
    <location>
        <begin position="296"/>
        <end position="323"/>
    </location>
</feature>
<protein>
    <submittedName>
        <fullName evidence="10">Sodium- and chloride-dependent glycine transporter 1-like</fullName>
    </submittedName>
</protein>
<evidence type="ECO:0000256" key="1">
    <source>
        <dbReference type="ARBA" id="ARBA00004141"/>
    </source>
</evidence>
<dbReference type="GO" id="GO:0016020">
    <property type="term" value="C:membrane"/>
    <property type="evidence" value="ECO:0007669"/>
    <property type="project" value="UniProtKB-SubCell"/>
</dbReference>
<feature type="transmembrane region" description="Helical" evidence="9">
    <location>
        <begin position="136"/>
        <end position="157"/>
    </location>
</feature>
<accession>A0ABD2CG00</accession>
<comment type="subcellular location">
    <subcellularLocation>
        <location evidence="1">Membrane</location>
        <topology evidence="1">Multi-pass membrane protein</topology>
    </subcellularLocation>
</comment>
<dbReference type="SUPFAM" id="SSF161070">
    <property type="entry name" value="SNF-like"/>
    <property type="match status" value="1"/>
</dbReference>
<dbReference type="GO" id="GO:0015293">
    <property type="term" value="F:symporter activity"/>
    <property type="evidence" value="ECO:0007669"/>
    <property type="project" value="UniProtKB-KW"/>
</dbReference>
<dbReference type="PRINTS" id="PR00176">
    <property type="entry name" value="NANEUSMPORT"/>
</dbReference>
<dbReference type="AlphaFoldDB" id="A0ABD2CG00"/>
<sequence>MKEKIGTPKVWPVRFINNNNINNNDNKTKQKQLPGSISSTGCASLVIVILRNAIDLGIGLAIRINGDGNNRDTRRYTSIKELQILGSPVGSCSRLWRWYYIHNEREYEYQIDFLIYQIIEDDLAGMYWLQLMDKYAANWSVLLIAISECILVAWVYGADRFLDDVQQMIGPRGRLWRFFWTWMWKVVTPAALFFILFFNWVEYEPLRYGAYVYPKWADAVGWVVGILPVLVIVGMAVSQLKPHRRRPTYDDDDDEDDDLDSRATNQRGGKTKQNKTKNRSVWCRARMLLQPTSDWGPATRNITLTPSRTLTHTPSPGPPGGYDSVRDTIVLVNGQPMMVQPSSGTSTTQKLPGPSILKNSSKTDLITSQQV</sequence>
<evidence type="ECO:0000256" key="3">
    <source>
        <dbReference type="ARBA" id="ARBA00022448"/>
    </source>
</evidence>
<keyword evidence="6 9" id="KW-1133">Transmembrane helix</keyword>
<feature type="compositionally biased region" description="Polar residues" evidence="8">
    <location>
        <begin position="357"/>
        <end position="371"/>
    </location>
</feature>
<keyword evidence="3" id="KW-0813">Transport</keyword>